<feature type="domain" description="BTB" evidence="3">
    <location>
        <begin position="22"/>
        <end position="90"/>
    </location>
</feature>
<accession>A0A7S4IXT5</accession>
<evidence type="ECO:0000256" key="1">
    <source>
        <dbReference type="ARBA" id="ARBA00022441"/>
    </source>
</evidence>
<dbReference type="Gene3D" id="3.30.710.10">
    <property type="entry name" value="Potassium Channel Kv1.1, Chain A"/>
    <property type="match status" value="1"/>
</dbReference>
<dbReference type="InterPro" id="IPR011333">
    <property type="entry name" value="SKP1/BTB/POZ_sf"/>
</dbReference>
<dbReference type="SMART" id="SM00875">
    <property type="entry name" value="BACK"/>
    <property type="match status" value="1"/>
</dbReference>
<dbReference type="Pfam" id="PF00651">
    <property type="entry name" value="BTB"/>
    <property type="match status" value="1"/>
</dbReference>
<dbReference type="Pfam" id="PF07707">
    <property type="entry name" value="BACK"/>
    <property type="match status" value="1"/>
</dbReference>
<protein>
    <recommendedName>
        <fullName evidence="3">BTB domain-containing protein</fullName>
    </recommendedName>
</protein>
<keyword evidence="1" id="KW-0880">Kelch repeat</keyword>
<keyword evidence="2" id="KW-0677">Repeat</keyword>
<dbReference type="EMBL" id="HBKQ01024882">
    <property type="protein sequence ID" value="CAE2242905.1"/>
    <property type="molecule type" value="Transcribed_RNA"/>
</dbReference>
<reference evidence="4" key="1">
    <citation type="submission" date="2021-01" db="EMBL/GenBank/DDBJ databases">
        <authorList>
            <person name="Corre E."/>
            <person name="Pelletier E."/>
            <person name="Niang G."/>
            <person name="Scheremetjew M."/>
            <person name="Finn R."/>
            <person name="Kale V."/>
            <person name="Holt S."/>
            <person name="Cochrane G."/>
            <person name="Meng A."/>
            <person name="Brown T."/>
            <person name="Cohen L."/>
        </authorList>
    </citation>
    <scope>NUCLEOTIDE SEQUENCE</scope>
    <source>
        <strain evidence="4">Isolate 1302-5</strain>
    </source>
</reference>
<dbReference type="SMART" id="SM00225">
    <property type="entry name" value="BTB"/>
    <property type="match status" value="1"/>
</dbReference>
<evidence type="ECO:0000259" key="3">
    <source>
        <dbReference type="PROSITE" id="PS50097"/>
    </source>
</evidence>
<dbReference type="InterPro" id="IPR011705">
    <property type="entry name" value="BACK"/>
</dbReference>
<dbReference type="AlphaFoldDB" id="A0A7S4IXT5"/>
<name>A0A7S4IXT5_9STRA</name>
<dbReference type="SUPFAM" id="SSF54695">
    <property type="entry name" value="POZ domain"/>
    <property type="match status" value="1"/>
</dbReference>
<gene>
    <name evidence="4" type="ORF">OAUR00152_LOCUS16985</name>
</gene>
<organism evidence="4">
    <name type="scientific">Odontella aurita</name>
    <dbReference type="NCBI Taxonomy" id="265563"/>
    <lineage>
        <taxon>Eukaryota</taxon>
        <taxon>Sar</taxon>
        <taxon>Stramenopiles</taxon>
        <taxon>Ochrophyta</taxon>
        <taxon>Bacillariophyta</taxon>
        <taxon>Mediophyceae</taxon>
        <taxon>Biddulphiophycidae</taxon>
        <taxon>Eupodiscales</taxon>
        <taxon>Odontellaceae</taxon>
        <taxon>Odontella</taxon>
    </lineage>
</organism>
<sequence length="275" mass="31798">MIHFGTIDPTSRSPNAWRDEPYDVHVKVEGRTFSAHRSVLASVSDYFSALFFENRFADSSAGLISLPSVSADAFEKFLRWAYLDEVDETDSMVLLEVSSRLQCQGIITKIEKNLLRKIDHTTCLQLWELAEEMGLIELEKASKREALKTYEKVVGSEYFSSLSADHLSCLLSSDDLVVSNERNVFSSVIAWAKAQPEQRNNAEQLEKIFSRVRYIMLPESFLEETIEEEKLRDRPTIMAPLAKSYEKKHEWVQRARRYCMKHWGDKSLQHWGYEG</sequence>
<dbReference type="CDD" id="cd18186">
    <property type="entry name" value="BTB_POZ_ZBTB_KLHL-like"/>
    <property type="match status" value="1"/>
</dbReference>
<dbReference type="InterPro" id="IPR000210">
    <property type="entry name" value="BTB/POZ_dom"/>
</dbReference>
<proteinExistence type="predicted"/>
<evidence type="ECO:0000256" key="2">
    <source>
        <dbReference type="ARBA" id="ARBA00022737"/>
    </source>
</evidence>
<dbReference type="Gene3D" id="1.25.40.420">
    <property type="match status" value="1"/>
</dbReference>
<dbReference type="PROSITE" id="PS50097">
    <property type="entry name" value="BTB"/>
    <property type="match status" value="1"/>
</dbReference>
<evidence type="ECO:0000313" key="4">
    <source>
        <dbReference type="EMBL" id="CAE2242905.1"/>
    </source>
</evidence>
<dbReference type="PANTHER" id="PTHR24412">
    <property type="entry name" value="KELCH PROTEIN"/>
    <property type="match status" value="1"/>
</dbReference>
<dbReference type="PANTHER" id="PTHR24412:SF480">
    <property type="entry name" value="KELCH-LIKE PROTEIN 8"/>
    <property type="match status" value="1"/>
</dbReference>